<feature type="region of interest" description="Disordered" evidence="2">
    <location>
        <begin position="22"/>
        <end position="44"/>
    </location>
</feature>
<dbReference type="AlphaFoldDB" id="A0A2K5AQ93"/>
<protein>
    <submittedName>
        <fullName evidence="3">Uncharacterized protein</fullName>
    </submittedName>
</protein>
<proteinExistence type="predicted"/>
<feature type="coiled-coil region" evidence="1">
    <location>
        <begin position="221"/>
        <end position="285"/>
    </location>
</feature>
<name>A0A2K5AQ93_9ARCH</name>
<evidence type="ECO:0000256" key="2">
    <source>
        <dbReference type="SAM" id="MobiDB-lite"/>
    </source>
</evidence>
<gene>
    <name evidence="3" type="ORF">NCAV_0621</name>
</gene>
<reference evidence="4" key="1">
    <citation type="submission" date="2018-01" db="EMBL/GenBank/DDBJ databases">
        <authorList>
            <person name="Kerou L M."/>
        </authorList>
    </citation>
    <scope>NUCLEOTIDE SEQUENCE [LARGE SCALE GENOMIC DNA]</scope>
    <source>
        <strain evidence="4">SCU2</strain>
    </source>
</reference>
<evidence type="ECO:0000313" key="3">
    <source>
        <dbReference type="EMBL" id="SPC33812.1"/>
    </source>
</evidence>
<organism evidence="3 4">
    <name type="scientific">Candidatus Nitrosocaldus cavascurensis</name>
    <dbReference type="NCBI Taxonomy" id="2058097"/>
    <lineage>
        <taxon>Archaea</taxon>
        <taxon>Nitrososphaerota</taxon>
        <taxon>Nitrososphaeria</taxon>
        <taxon>Candidatus Nitrosocaldales</taxon>
        <taxon>Candidatus Nitrosocaldaceae</taxon>
        <taxon>Candidatus Nitrosocaldus</taxon>
    </lineage>
</organism>
<dbReference type="Proteomes" id="UP000236248">
    <property type="component" value="Chromosome NCAV"/>
</dbReference>
<feature type="coiled-coil region" evidence="1">
    <location>
        <begin position="402"/>
        <end position="436"/>
    </location>
</feature>
<evidence type="ECO:0000313" key="4">
    <source>
        <dbReference type="Proteomes" id="UP000236248"/>
    </source>
</evidence>
<sequence length="460" mass="53445">MYNYFNLLLLLYVMVLFRRKGKGDQGEGRGRDREEEDVKSQHKDRSYLEVNLEGLMAVLDRLDMEGSGSSKSMDNTSNVREAIKIARRFNQHIDSLKGISEGLRRRVVRDELTLQLKGIVERARDTITNVIVEVSKPLPEPEGVNDIALISDKAKRMLNRIGDASGSHRRILYEFFPAEARALKDILIAMKRDVDVLDSIAKSIDEHASSHSRCRDRIVRLMQMEQEINAFNVKMKEMREELDTLEQERAEVKRMREAILKTSEYIELERIISNARIEYDRLLADVARDFSRLSRAISKYAYEIGFEKEKYEMLKAVMDEPARLKDVNADVMRDVLGRVSDGIASGRLHLKNPDKDIENVYSLMDRLEYYINKCKEYEGIMSIYGGRIMPYKDRLKIIDGDLERVEREMGRVRGMLEEYSKRVDSLKSAMDVEVQQLTDEIYRIYGLNVRITCLKHSHTP</sequence>
<dbReference type="EMBL" id="LT981265">
    <property type="protein sequence ID" value="SPC33812.1"/>
    <property type="molecule type" value="Genomic_DNA"/>
</dbReference>
<accession>A0A2K5AQ93</accession>
<keyword evidence="4" id="KW-1185">Reference proteome</keyword>
<dbReference type="KEGG" id="ncv:NCAV_0621"/>
<evidence type="ECO:0000256" key="1">
    <source>
        <dbReference type="SAM" id="Coils"/>
    </source>
</evidence>
<keyword evidence="1" id="KW-0175">Coiled coil</keyword>